<dbReference type="InterPro" id="IPR000980">
    <property type="entry name" value="SH2"/>
</dbReference>
<dbReference type="Gene3D" id="1.10.506.10">
    <property type="entry name" value="GTPase Activation - p120gap, domain 1"/>
    <property type="match status" value="2"/>
</dbReference>
<dbReference type="Pfam" id="PF00017">
    <property type="entry name" value="SH2"/>
    <property type="match status" value="2"/>
</dbReference>
<evidence type="ECO:0000259" key="10">
    <source>
        <dbReference type="PROSITE" id="PS50018"/>
    </source>
</evidence>
<dbReference type="Gene3D" id="3.30.505.10">
    <property type="entry name" value="SH2 domain"/>
    <property type="match status" value="2"/>
</dbReference>
<keyword evidence="12" id="KW-1185">Reference proteome</keyword>
<evidence type="ECO:0000259" key="7">
    <source>
        <dbReference type="PROSITE" id="PS50002"/>
    </source>
</evidence>
<evidence type="ECO:0000313" key="11">
    <source>
        <dbReference type="EnsemblMetazoa" id="SMAR012676-PA"/>
    </source>
</evidence>
<dbReference type="SMART" id="SM00323">
    <property type="entry name" value="RasGAP"/>
    <property type="match status" value="1"/>
</dbReference>
<name>T1JFR2_STRMM</name>
<dbReference type="Proteomes" id="UP000014500">
    <property type="component" value="Unassembled WGS sequence"/>
</dbReference>
<evidence type="ECO:0000259" key="6">
    <source>
        <dbReference type="PROSITE" id="PS50001"/>
    </source>
</evidence>
<dbReference type="InterPro" id="IPR023152">
    <property type="entry name" value="RasGAP_CS"/>
</dbReference>
<dbReference type="Gene3D" id="2.60.40.150">
    <property type="entry name" value="C2 domain"/>
    <property type="match status" value="1"/>
</dbReference>
<feature type="domain" description="SH2" evidence="6">
    <location>
        <begin position="42"/>
        <end position="132"/>
    </location>
</feature>
<dbReference type="EnsemblMetazoa" id="SMAR012676-RA">
    <property type="protein sequence ID" value="SMAR012676-PA"/>
    <property type="gene ID" value="SMAR012676"/>
</dbReference>
<dbReference type="SMART" id="SM00239">
    <property type="entry name" value="C2"/>
    <property type="match status" value="1"/>
</dbReference>
<dbReference type="SUPFAM" id="SSF50729">
    <property type="entry name" value="PH domain-like"/>
    <property type="match status" value="1"/>
</dbReference>
<dbReference type="InterPro" id="IPR008936">
    <property type="entry name" value="Rho_GTPase_activation_prot"/>
</dbReference>
<dbReference type="OMA" id="KMGSYLV"/>
<dbReference type="Pfam" id="PF00169">
    <property type="entry name" value="PH"/>
    <property type="match status" value="1"/>
</dbReference>
<accession>T1JFR2</accession>
<dbReference type="SMART" id="SM00252">
    <property type="entry name" value="SH2"/>
    <property type="match status" value="2"/>
</dbReference>
<dbReference type="PhylomeDB" id="T1JFR2"/>
<evidence type="ECO:0000256" key="3">
    <source>
        <dbReference type="ARBA" id="ARBA00022999"/>
    </source>
</evidence>
<sequence length="911" mass="104880">MVDMFGQWREPCQEAQIQDELDDQDGLLDENVALDAPPENHWYHGRLDRYTCEQRLRLAGKCGSYLIRESDRRPGSYVLSYSGSAGLNHFRITAVCGDFYIGGRQFHSLADLIGYYTSWADLLKQERLQHPVPPPEPVNHERKVVATLPYTKMPDTDELSFQKGDIFIVHNDVGDGWLWTTLHRTGESGLIFQDLVERVEENVDPNQALPWFHGTVTKAEAVDALVKGGPGSFLVRPSDNSPGDYSLFFHIHNTIQRFRIENKGNRFLMGGRCFETLESIIDRYKMEQIFEGSVLGQPVNKEGGSNGCSRKSSRKSDDIYATLRESRETGLLSKKHKGIRMKGYLNGRQSERKKWKNLYFILQVTGTDQHLLFYDNPKRTKPKGLIDLSYTSMYMVDDSFFDRPNCFQLVERALPCLSTVHYLCAAKPDLAQEWMRSLRPLCVHQTPNKNPRAQRLKELYSLHVTILEAHRIPTKLCPHPYCILSLDQVKICRTQVREGPEPVWEEEFVLDDIPPDVVAFTVTVYNKGKRCKDLEVAEMSVELNRLVNGEEIEEWYELSGISPPIREDWGSMRIRVRYLHEMIMPLEEYNSLKELLLDRRMDALCALADVCHHDRTPLATTLLRVFRHEAREADLLQAMNDAEIKKEDETSTLFRAASLTTTLMDQYMRSTATVLLQKALQETIFKVLDSKQSCELNPSRLEHPSDSVLNAEHLLNILEEMIESIFMSVESCPRTLRYLFGCLQRSVGAKWPRDSLVVTRVVSGFIFLRLFCPAILNPRQFNLITEIPTEMAARSLLHIAKCLQNLANLVEFGGKEPYMEVVNPFITKHRERMILFLDVLSNVYEKPEPEETSCSSVPIDLARDLATVHYICVVHLQDLQNMARLRPNIKKLVTVTEMLSRHKEKYMEMLR</sequence>
<evidence type="ECO:0008006" key="13">
    <source>
        <dbReference type="Google" id="ProtNLM"/>
    </source>
</evidence>
<dbReference type="CDD" id="cd08400">
    <property type="entry name" value="C2_Ras_p21A1"/>
    <property type="match status" value="1"/>
</dbReference>
<dbReference type="SUPFAM" id="SSF55550">
    <property type="entry name" value="SH2 domain"/>
    <property type="match status" value="2"/>
</dbReference>
<dbReference type="PANTHER" id="PTHR10194:SF146">
    <property type="entry name" value="RAS GTPASE-ACTIVATING PROTEIN 1"/>
    <property type="match status" value="1"/>
</dbReference>
<dbReference type="InterPro" id="IPR011993">
    <property type="entry name" value="PH-like_dom_sf"/>
</dbReference>
<protein>
    <recommendedName>
        <fullName evidence="13">Ras GTPase-activating protein 1</fullName>
    </recommendedName>
</protein>
<dbReference type="PANTHER" id="PTHR10194">
    <property type="entry name" value="RAS GTPASE-ACTIVATING PROTEINS"/>
    <property type="match status" value="1"/>
</dbReference>
<dbReference type="SMART" id="SM00233">
    <property type="entry name" value="PH"/>
    <property type="match status" value="1"/>
</dbReference>
<feature type="domain" description="SH2" evidence="6">
    <location>
        <begin position="211"/>
        <end position="299"/>
    </location>
</feature>
<dbReference type="Pfam" id="PF00168">
    <property type="entry name" value="C2"/>
    <property type="match status" value="1"/>
</dbReference>
<evidence type="ECO:0000256" key="2">
    <source>
        <dbReference type="ARBA" id="ARBA00022468"/>
    </source>
</evidence>
<dbReference type="EMBL" id="JH432185">
    <property type="status" value="NOT_ANNOTATED_CDS"/>
    <property type="molecule type" value="Genomic_DNA"/>
</dbReference>
<dbReference type="Pfam" id="PF00018">
    <property type="entry name" value="SH3_1"/>
    <property type="match status" value="1"/>
</dbReference>
<dbReference type="InterPro" id="IPR036860">
    <property type="entry name" value="SH2_dom_sf"/>
</dbReference>
<dbReference type="InterPro" id="IPR000008">
    <property type="entry name" value="C2_dom"/>
</dbReference>
<dbReference type="InterPro" id="IPR001936">
    <property type="entry name" value="RasGAP_dom"/>
</dbReference>
<dbReference type="Gene3D" id="2.30.29.30">
    <property type="entry name" value="Pleckstrin-homology domain (PH domain)/Phosphotyrosine-binding domain (PTB)"/>
    <property type="match status" value="1"/>
</dbReference>
<keyword evidence="3 4" id="KW-0727">SH2 domain</keyword>
<dbReference type="eggNOG" id="KOG3508">
    <property type="taxonomic scope" value="Eukaryota"/>
</dbReference>
<evidence type="ECO:0000259" key="8">
    <source>
        <dbReference type="PROSITE" id="PS50003"/>
    </source>
</evidence>
<organism evidence="11 12">
    <name type="scientific">Strigamia maritima</name>
    <name type="common">European centipede</name>
    <name type="synonym">Geophilus maritimus</name>
    <dbReference type="NCBI Taxonomy" id="126957"/>
    <lineage>
        <taxon>Eukaryota</taxon>
        <taxon>Metazoa</taxon>
        <taxon>Ecdysozoa</taxon>
        <taxon>Arthropoda</taxon>
        <taxon>Myriapoda</taxon>
        <taxon>Chilopoda</taxon>
        <taxon>Pleurostigmophora</taxon>
        <taxon>Geophilomorpha</taxon>
        <taxon>Linotaeniidae</taxon>
        <taxon>Strigamia</taxon>
    </lineage>
</organism>
<dbReference type="SUPFAM" id="SSF48350">
    <property type="entry name" value="GTPase activation domain, GAP"/>
    <property type="match status" value="1"/>
</dbReference>
<dbReference type="PROSITE" id="PS50001">
    <property type="entry name" value="SH2"/>
    <property type="match status" value="2"/>
</dbReference>
<dbReference type="PROSITE" id="PS50004">
    <property type="entry name" value="C2"/>
    <property type="match status" value="1"/>
</dbReference>
<dbReference type="PROSITE" id="PS50018">
    <property type="entry name" value="RAS_GTPASE_ACTIV_2"/>
    <property type="match status" value="1"/>
</dbReference>
<feature type="domain" description="Ras-GAP" evidence="10">
    <location>
        <begin position="614"/>
        <end position="808"/>
    </location>
</feature>
<dbReference type="HOGENOM" id="CLU_010968_1_0_1"/>
<evidence type="ECO:0000259" key="9">
    <source>
        <dbReference type="PROSITE" id="PS50004"/>
    </source>
</evidence>
<dbReference type="InterPro" id="IPR001452">
    <property type="entry name" value="SH3_domain"/>
</dbReference>
<dbReference type="GO" id="GO:0005096">
    <property type="term" value="F:GTPase activator activity"/>
    <property type="evidence" value="ECO:0007669"/>
    <property type="project" value="UniProtKB-KW"/>
</dbReference>
<dbReference type="PROSITE" id="PS50002">
    <property type="entry name" value="SH3"/>
    <property type="match status" value="1"/>
</dbReference>
<dbReference type="CDD" id="cd11788">
    <property type="entry name" value="SH3_RasGAP"/>
    <property type="match status" value="1"/>
</dbReference>
<dbReference type="AlphaFoldDB" id="T1JFR2"/>
<dbReference type="PROSITE" id="PS50003">
    <property type="entry name" value="PH_DOMAIN"/>
    <property type="match status" value="1"/>
</dbReference>
<dbReference type="Pfam" id="PF00616">
    <property type="entry name" value="RasGAP"/>
    <property type="match status" value="2"/>
</dbReference>
<proteinExistence type="predicted"/>
<feature type="domain" description="SH3" evidence="7">
    <location>
        <begin position="139"/>
        <end position="201"/>
    </location>
</feature>
<dbReference type="CDD" id="cd13260">
    <property type="entry name" value="PH_RASA1"/>
    <property type="match status" value="1"/>
</dbReference>
<reference evidence="11" key="2">
    <citation type="submission" date="2015-02" db="UniProtKB">
        <authorList>
            <consortium name="EnsemblMetazoa"/>
        </authorList>
    </citation>
    <scope>IDENTIFICATION</scope>
</reference>
<evidence type="ECO:0000256" key="1">
    <source>
        <dbReference type="ARBA" id="ARBA00022443"/>
    </source>
</evidence>
<keyword evidence="1 5" id="KW-0728">SH3 domain</keyword>
<dbReference type="InterPro" id="IPR039360">
    <property type="entry name" value="Ras_GTPase"/>
</dbReference>
<dbReference type="STRING" id="126957.T1JFR2"/>
<evidence type="ECO:0000256" key="5">
    <source>
        <dbReference type="PROSITE-ProRule" id="PRU00192"/>
    </source>
</evidence>
<dbReference type="InterPro" id="IPR035892">
    <property type="entry name" value="C2_domain_sf"/>
</dbReference>
<dbReference type="Gene3D" id="2.30.30.40">
    <property type="entry name" value="SH3 Domains"/>
    <property type="match status" value="1"/>
</dbReference>
<feature type="domain" description="PH" evidence="8">
    <location>
        <begin position="338"/>
        <end position="443"/>
    </location>
</feature>
<feature type="domain" description="C2" evidence="9">
    <location>
        <begin position="443"/>
        <end position="556"/>
    </location>
</feature>
<dbReference type="PRINTS" id="PR00401">
    <property type="entry name" value="SH2DOMAIN"/>
</dbReference>
<dbReference type="SUPFAM" id="SSF49562">
    <property type="entry name" value="C2 domain (Calcium/lipid-binding domain, CaLB)"/>
    <property type="match status" value="1"/>
</dbReference>
<dbReference type="InterPro" id="IPR001849">
    <property type="entry name" value="PH_domain"/>
</dbReference>
<evidence type="ECO:0000313" key="12">
    <source>
        <dbReference type="Proteomes" id="UP000014500"/>
    </source>
</evidence>
<reference evidence="12" key="1">
    <citation type="submission" date="2011-05" db="EMBL/GenBank/DDBJ databases">
        <authorList>
            <person name="Richards S.R."/>
            <person name="Qu J."/>
            <person name="Jiang H."/>
            <person name="Jhangiani S.N."/>
            <person name="Agravi P."/>
            <person name="Goodspeed R."/>
            <person name="Gross S."/>
            <person name="Mandapat C."/>
            <person name="Jackson L."/>
            <person name="Mathew T."/>
            <person name="Pu L."/>
            <person name="Thornton R."/>
            <person name="Saada N."/>
            <person name="Wilczek-Boney K.B."/>
            <person name="Lee S."/>
            <person name="Kovar C."/>
            <person name="Wu Y."/>
            <person name="Scherer S.E."/>
            <person name="Worley K.C."/>
            <person name="Muzny D.M."/>
            <person name="Gibbs R."/>
        </authorList>
    </citation>
    <scope>NUCLEOTIDE SEQUENCE</scope>
    <source>
        <strain evidence="12">Brora</strain>
    </source>
</reference>
<dbReference type="PROSITE" id="PS00509">
    <property type="entry name" value="RAS_GTPASE_ACTIV_1"/>
    <property type="match status" value="1"/>
</dbReference>
<dbReference type="SMART" id="SM00326">
    <property type="entry name" value="SH3"/>
    <property type="match status" value="1"/>
</dbReference>
<keyword evidence="2" id="KW-0343">GTPase activation</keyword>
<evidence type="ECO:0000256" key="4">
    <source>
        <dbReference type="PROSITE-ProRule" id="PRU00191"/>
    </source>
</evidence>
<dbReference type="GO" id="GO:0048468">
    <property type="term" value="P:cell development"/>
    <property type="evidence" value="ECO:0007669"/>
    <property type="project" value="UniProtKB-ARBA"/>
</dbReference>
<dbReference type="InterPro" id="IPR035652">
    <property type="entry name" value="RasGAP_SH3"/>
</dbReference>